<organism evidence="1 2">
    <name type="scientific">Guyanagaster necrorhizus</name>
    <dbReference type="NCBI Taxonomy" id="856835"/>
    <lineage>
        <taxon>Eukaryota</taxon>
        <taxon>Fungi</taxon>
        <taxon>Dikarya</taxon>
        <taxon>Basidiomycota</taxon>
        <taxon>Agaricomycotina</taxon>
        <taxon>Agaricomycetes</taxon>
        <taxon>Agaricomycetidae</taxon>
        <taxon>Agaricales</taxon>
        <taxon>Marasmiineae</taxon>
        <taxon>Physalacriaceae</taxon>
        <taxon>Guyanagaster</taxon>
    </lineage>
</organism>
<dbReference type="EMBL" id="MU250530">
    <property type="protein sequence ID" value="KAG7447890.1"/>
    <property type="molecule type" value="Genomic_DNA"/>
</dbReference>
<dbReference type="AlphaFoldDB" id="A0A9P8AU42"/>
<dbReference type="Proteomes" id="UP000812287">
    <property type="component" value="Unassembled WGS sequence"/>
</dbReference>
<name>A0A9P8AU42_9AGAR</name>
<proteinExistence type="predicted"/>
<evidence type="ECO:0000313" key="1">
    <source>
        <dbReference type="EMBL" id="KAG7447890.1"/>
    </source>
</evidence>
<dbReference type="GeneID" id="66105340"/>
<dbReference type="RefSeq" id="XP_043041390.1">
    <property type="nucleotide sequence ID" value="XM_043183043.1"/>
</dbReference>
<gene>
    <name evidence="1" type="ORF">BT62DRAFT_890875</name>
</gene>
<evidence type="ECO:0000313" key="2">
    <source>
        <dbReference type="Proteomes" id="UP000812287"/>
    </source>
</evidence>
<reference evidence="1" key="1">
    <citation type="submission" date="2020-11" db="EMBL/GenBank/DDBJ databases">
        <title>Adaptations for nitrogen fixation in a non-lichenized fungal sporocarp promotes dispersal by wood-feeding termites.</title>
        <authorList>
            <consortium name="DOE Joint Genome Institute"/>
            <person name="Koch R.A."/>
            <person name="Yoon G."/>
            <person name="Arayal U."/>
            <person name="Lail K."/>
            <person name="Amirebrahimi M."/>
            <person name="Labutti K."/>
            <person name="Lipzen A."/>
            <person name="Riley R."/>
            <person name="Barry K."/>
            <person name="Henrissat B."/>
            <person name="Grigoriev I.V."/>
            <person name="Herr J.R."/>
            <person name="Aime M.C."/>
        </authorList>
    </citation>
    <scope>NUCLEOTIDE SEQUENCE</scope>
    <source>
        <strain evidence="1">MCA 3950</strain>
    </source>
</reference>
<keyword evidence="2" id="KW-1185">Reference proteome</keyword>
<protein>
    <submittedName>
        <fullName evidence="1">Uncharacterized protein</fullName>
    </submittedName>
</protein>
<accession>A0A9P8AU42</accession>
<sequence>MSIVTSVSTDSTNLSVSMLWLKINRVNWSIFATHFEIAVAAKDKWDHFTDTTLHLSYNIYPITKDQAVKIHQ</sequence>
<comment type="caution">
    <text evidence="1">The sequence shown here is derived from an EMBL/GenBank/DDBJ whole genome shotgun (WGS) entry which is preliminary data.</text>
</comment>